<sequence>MKRLTLLVLLLVLSIGASAQAQRAFQFRISVPSPAIGFGLEAELQRNLVALLYGDLVFRGPGVLVGGELLFKPDLGQFDRDLRGISPYIGGGVGVGFGGGAAEAGLTLDFGIEFAVDRSTGLFVGWQGIYYFDGFVGSRAILGASFR</sequence>
<evidence type="ECO:0000256" key="1">
    <source>
        <dbReference type="SAM" id="SignalP"/>
    </source>
</evidence>
<feature type="signal peptide" evidence="1">
    <location>
        <begin position="1"/>
        <end position="19"/>
    </location>
</feature>
<evidence type="ECO:0008006" key="4">
    <source>
        <dbReference type="Google" id="ProtNLM"/>
    </source>
</evidence>
<accession>A0A399EDI3</accession>
<dbReference type="Proteomes" id="UP000265341">
    <property type="component" value="Unassembled WGS sequence"/>
</dbReference>
<keyword evidence="1" id="KW-0732">Signal</keyword>
<dbReference type="EMBL" id="QWLA01000096">
    <property type="protein sequence ID" value="RIH82704.1"/>
    <property type="molecule type" value="Genomic_DNA"/>
</dbReference>
<comment type="caution">
    <text evidence="2">The sequence shown here is derived from an EMBL/GenBank/DDBJ whole genome shotgun (WGS) entry which is preliminary data.</text>
</comment>
<organism evidence="2 3">
    <name type="scientific">Calidithermus roseus</name>
    <dbReference type="NCBI Taxonomy" id="1644118"/>
    <lineage>
        <taxon>Bacteria</taxon>
        <taxon>Thermotogati</taxon>
        <taxon>Deinococcota</taxon>
        <taxon>Deinococci</taxon>
        <taxon>Thermales</taxon>
        <taxon>Thermaceae</taxon>
        <taxon>Calidithermus</taxon>
    </lineage>
</organism>
<reference evidence="2 3" key="1">
    <citation type="submission" date="2018-08" db="EMBL/GenBank/DDBJ databases">
        <title>Meiothermus roseus NBRC 110900 genome sequencing project.</title>
        <authorList>
            <person name="Da Costa M.S."/>
            <person name="Albuquerque L."/>
            <person name="Raposo P."/>
            <person name="Froufe H.J.C."/>
            <person name="Barroso C.S."/>
            <person name="Egas C."/>
        </authorList>
    </citation>
    <scope>NUCLEOTIDE SEQUENCE [LARGE SCALE GENOMIC DNA]</scope>
    <source>
        <strain evidence="2 3">NBRC 110900</strain>
    </source>
</reference>
<dbReference type="OrthoDB" id="32752at2"/>
<protein>
    <recommendedName>
        <fullName evidence="4">Outer membrane protein beta-barrel domain protein</fullName>
    </recommendedName>
</protein>
<name>A0A399EDI3_9DEIN</name>
<evidence type="ECO:0000313" key="2">
    <source>
        <dbReference type="EMBL" id="RIH82704.1"/>
    </source>
</evidence>
<proteinExistence type="predicted"/>
<evidence type="ECO:0000313" key="3">
    <source>
        <dbReference type="Proteomes" id="UP000265341"/>
    </source>
</evidence>
<dbReference type="RefSeq" id="WP_119280178.1">
    <property type="nucleotide sequence ID" value="NZ_QWLA01000096.1"/>
</dbReference>
<feature type="chain" id="PRO_5017220882" description="Outer membrane protein beta-barrel domain protein" evidence="1">
    <location>
        <begin position="20"/>
        <end position="147"/>
    </location>
</feature>
<keyword evidence="3" id="KW-1185">Reference proteome</keyword>
<gene>
    <name evidence="2" type="ORF">Mrose_03295</name>
</gene>
<dbReference type="AlphaFoldDB" id="A0A399EDI3"/>